<evidence type="ECO:0000256" key="1">
    <source>
        <dbReference type="ARBA" id="ARBA00004886"/>
    </source>
</evidence>
<name>A0A0X3TXX1_9RHOB</name>
<comment type="pathway">
    <text evidence="1">Cofactor biosynthesis; pyrroloquinoline quinone biosynthesis.</text>
</comment>
<evidence type="ECO:0000313" key="4">
    <source>
        <dbReference type="EMBL" id="KUJ80547.1"/>
    </source>
</evidence>
<dbReference type="GO" id="GO:0048038">
    <property type="term" value="F:quinone binding"/>
    <property type="evidence" value="ECO:0007669"/>
    <property type="project" value="InterPro"/>
</dbReference>
<reference evidence="4 5" key="1">
    <citation type="submission" date="2015-12" db="EMBL/GenBank/DDBJ databases">
        <authorList>
            <person name="Shamseldin A."/>
            <person name="Moawad H."/>
            <person name="Abd El-Rahim W.M."/>
            <person name="Sadowsky M.J."/>
        </authorList>
    </citation>
    <scope>NUCLEOTIDE SEQUENCE [LARGE SCALE GENOMIC DNA]</scope>
    <source>
        <strain evidence="4 5">ZGT118</strain>
    </source>
</reference>
<accession>A0A0X3TXX1</accession>
<dbReference type="GO" id="GO:0018189">
    <property type="term" value="P:pyrroloquinoline quinone biosynthetic process"/>
    <property type="evidence" value="ECO:0007669"/>
    <property type="project" value="UniProtKB-UniPathway"/>
</dbReference>
<dbReference type="InterPro" id="IPR008792">
    <property type="entry name" value="PQQD"/>
</dbReference>
<proteinExistence type="predicted"/>
<dbReference type="UniPathway" id="UPA00539"/>
<dbReference type="InterPro" id="IPR022479">
    <property type="entry name" value="PqqD_bac"/>
</dbReference>
<evidence type="ECO:0000313" key="5">
    <source>
        <dbReference type="Proteomes" id="UP000053791"/>
    </source>
</evidence>
<keyword evidence="3" id="KW-0884">PQQ biosynthesis</keyword>
<dbReference type="OrthoDB" id="7995890at2"/>
<dbReference type="InterPro" id="IPR041881">
    <property type="entry name" value="PqqD_sf"/>
</dbReference>
<sequence length="95" mass="10190">MNLVLAPTDRPYLPRGVRVVEDRVRGGRVLLAPEKAIALDAIGDAILGRVTGAASFAEIVADLAATYDAPEAQISEDVQRFMVGLRARMFLGVKP</sequence>
<comment type="subunit">
    <text evidence="2">Monomer. Interacts with PqqE.</text>
</comment>
<evidence type="ECO:0000256" key="2">
    <source>
        <dbReference type="ARBA" id="ARBA00011741"/>
    </source>
</evidence>
<dbReference type="NCBIfam" id="TIGR03859">
    <property type="entry name" value="PQQ_PqqD"/>
    <property type="match status" value="1"/>
</dbReference>
<dbReference type="AlphaFoldDB" id="A0A0X3TXX1"/>
<organism evidence="4 5">
    <name type="scientific">Ruegeria marisrubri</name>
    <dbReference type="NCBI Taxonomy" id="1685379"/>
    <lineage>
        <taxon>Bacteria</taxon>
        <taxon>Pseudomonadati</taxon>
        <taxon>Pseudomonadota</taxon>
        <taxon>Alphaproteobacteria</taxon>
        <taxon>Rhodobacterales</taxon>
        <taxon>Roseobacteraceae</taxon>
        <taxon>Ruegeria</taxon>
    </lineage>
</organism>
<evidence type="ECO:0000256" key="3">
    <source>
        <dbReference type="ARBA" id="ARBA00022905"/>
    </source>
</evidence>
<dbReference type="Gene3D" id="1.10.10.1150">
    <property type="entry name" value="Coenzyme PQQ synthesis protein D (PqqD)"/>
    <property type="match status" value="1"/>
</dbReference>
<dbReference type="Proteomes" id="UP000053791">
    <property type="component" value="Unassembled WGS sequence"/>
</dbReference>
<comment type="caution">
    <text evidence="4">The sequence shown here is derived from an EMBL/GenBank/DDBJ whole genome shotgun (WGS) entry which is preliminary data.</text>
</comment>
<gene>
    <name evidence="4" type="ORF">AVO45_05730</name>
</gene>
<dbReference type="Pfam" id="PF05402">
    <property type="entry name" value="PqqD"/>
    <property type="match status" value="1"/>
</dbReference>
<protein>
    <submittedName>
        <fullName evidence="4">Pyrroloquinoline quinone biosynthesis protein PqqD</fullName>
    </submittedName>
</protein>
<dbReference type="RefSeq" id="WP_068345912.1">
    <property type="nucleotide sequence ID" value="NZ_LQBQ01000012.1"/>
</dbReference>
<dbReference type="EMBL" id="LQBQ01000012">
    <property type="protein sequence ID" value="KUJ80547.1"/>
    <property type="molecule type" value="Genomic_DNA"/>
</dbReference>
<keyword evidence="5" id="KW-1185">Reference proteome</keyword>
<dbReference type="STRING" id="1685379.AVO45_05730"/>